<comment type="caution">
    <text evidence="1">The sequence shown here is derived from an EMBL/GenBank/DDBJ whole genome shotgun (WGS) entry which is preliminary data.</text>
</comment>
<dbReference type="EMBL" id="JAVDWQ010000002">
    <property type="protein sequence ID" value="MDR7208990.1"/>
    <property type="molecule type" value="Genomic_DNA"/>
</dbReference>
<evidence type="ECO:0000313" key="2">
    <source>
        <dbReference type="Proteomes" id="UP001269081"/>
    </source>
</evidence>
<organism evidence="1 2">
    <name type="scientific">Flavobacterium piscis</name>
    <dbReference type="NCBI Taxonomy" id="1114874"/>
    <lineage>
        <taxon>Bacteria</taxon>
        <taxon>Pseudomonadati</taxon>
        <taxon>Bacteroidota</taxon>
        <taxon>Flavobacteriia</taxon>
        <taxon>Flavobacteriales</taxon>
        <taxon>Flavobacteriaceae</taxon>
        <taxon>Flavobacterium</taxon>
    </lineage>
</organism>
<name>A0ABU1Y5N7_9FLAO</name>
<dbReference type="SUPFAM" id="SSF50939">
    <property type="entry name" value="Sialidases"/>
    <property type="match status" value="1"/>
</dbReference>
<accession>A0ABU1Y5N7</accession>
<reference evidence="1 2" key="1">
    <citation type="submission" date="2023-07" db="EMBL/GenBank/DDBJ databases">
        <title>Sorghum-associated microbial communities from plants grown in Nebraska, USA.</title>
        <authorList>
            <person name="Schachtman D."/>
        </authorList>
    </citation>
    <scope>NUCLEOTIDE SEQUENCE [LARGE SCALE GENOMIC DNA]</scope>
    <source>
        <strain evidence="1 2">4129</strain>
    </source>
</reference>
<keyword evidence="2" id="KW-1185">Reference proteome</keyword>
<dbReference type="Proteomes" id="UP001269081">
    <property type="component" value="Unassembled WGS sequence"/>
</dbReference>
<evidence type="ECO:0000313" key="1">
    <source>
        <dbReference type="EMBL" id="MDR7208990.1"/>
    </source>
</evidence>
<dbReference type="RefSeq" id="WP_310278728.1">
    <property type="nucleotide sequence ID" value="NZ_JAVDWQ010000002.1"/>
</dbReference>
<dbReference type="PROSITE" id="PS51257">
    <property type="entry name" value="PROKAR_LIPOPROTEIN"/>
    <property type="match status" value="1"/>
</dbReference>
<gene>
    <name evidence="1" type="ORF">J2W48_000920</name>
</gene>
<sequence length="346" mass="40021">MIKKILTVIFVISTVSCSTQENSERNVNNKGIKLNSIVPFTDDISYNFTDLVYFKERWFLIFRESDSHAFGKDGVINLYTRLDNEIWTLVKTFKVDGIDLRDPKFSVNDDQLMLYLHGSKYVDKELLGFSDYRSVCIEGNNWEDLEEVKLLNSKPLISKIKGNEGWPWRVTWYKHKAYTFGYSSWGFDLYDSTDGLAFNCLNIIPKAFPFRGEATIRVDDKGDFYAVIRSTDLILAKSTDHNKSWQVFDKIQVLSLGGPNFIFYENKMLITGRDSRAMQVVLYSYDLINNNYRKLLTFPSGGDCGYAGMVIKDGELWVSYYSSHDRYKGRHSDIYIKNVKLSDLGL</sequence>
<dbReference type="InterPro" id="IPR036278">
    <property type="entry name" value="Sialidase_sf"/>
</dbReference>
<proteinExistence type="predicted"/>
<protein>
    <submittedName>
        <fullName evidence="1">Glutaredoxin-related protein</fullName>
    </submittedName>
</protein>